<protein>
    <submittedName>
        <fullName evidence="1">Uncharacterized protein</fullName>
    </submittedName>
</protein>
<accession>A0ABQ9G2R4</accession>
<evidence type="ECO:0000313" key="1">
    <source>
        <dbReference type="EMBL" id="KAJ8322273.1"/>
    </source>
</evidence>
<name>A0ABQ9G2R4_TEGGR</name>
<reference evidence="1 2" key="1">
    <citation type="submission" date="2022-12" db="EMBL/GenBank/DDBJ databases">
        <title>Chromosome-level genome of Tegillarca granosa.</title>
        <authorList>
            <person name="Kim J."/>
        </authorList>
    </citation>
    <scope>NUCLEOTIDE SEQUENCE [LARGE SCALE GENOMIC DNA]</scope>
    <source>
        <strain evidence="1">Teg-2019</strain>
        <tissue evidence="1">Adductor muscle</tissue>
    </source>
</reference>
<keyword evidence="2" id="KW-1185">Reference proteome</keyword>
<gene>
    <name evidence="1" type="ORF">KUTeg_000744</name>
</gene>
<dbReference type="Proteomes" id="UP001217089">
    <property type="component" value="Unassembled WGS sequence"/>
</dbReference>
<organism evidence="1 2">
    <name type="scientific">Tegillarca granosa</name>
    <name type="common">Malaysian cockle</name>
    <name type="synonym">Anadara granosa</name>
    <dbReference type="NCBI Taxonomy" id="220873"/>
    <lineage>
        <taxon>Eukaryota</taxon>
        <taxon>Metazoa</taxon>
        <taxon>Spiralia</taxon>
        <taxon>Lophotrochozoa</taxon>
        <taxon>Mollusca</taxon>
        <taxon>Bivalvia</taxon>
        <taxon>Autobranchia</taxon>
        <taxon>Pteriomorphia</taxon>
        <taxon>Arcoida</taxon>
        <taxon>Arcoidea</taxon>
        <taxon>Arcidae</taxon>
        <taxon>Tegillarca</taxon>
    </lineage>
</organism>
<comment type="caution">
    <text evidence="1">The sequence shown here is derived from an EMBL/GenBank/DDBJ whole genome shotgun (WGS) entry which is preliminary data.</text>
</comment>
<evidence type="ECO:0000313" key="2">
    <source>
        <dbReference type="Proteomes" id="UP001217089"/>
    </source>
</evidence>
<dbReference type="EMBL" id="JARBDR010000018">
    <property type="protein sequence ID" value="KAJ8322273.1"/>
    <property type="molecule type" value="Genomic_DNA"/>
</dbReference>
<sequence length="159" mass="18692">MASSYLGPESPRPLAVISEGYRNHYRIPMYSEFEKYEFGQSYDEKMFDLIHKYLELGTTDRLCYVGESKGSFAERIADKFCLLEPVMTVIPGHYSYVETDTQKVLSIRIAHTGSEEYFRQNSNPKNKERSDYDKVILKDAIRYFENPMETYAKYHEMCI</sequence>
<proteinExistence type="predicted"/>